<feature type="domain" description="Ammonium transporter AmtB-like" evidence="10">
    <location>
        <begin position="53"/>
        <end position="465"/>
    </location>
</feature>
<feature type="transmembrane region" description="Helical" evidence="9">
    <location>
        <begin position="187"/>
        <end position="205"/>
    </location>
</feature>
<dbReference type="Proteomes" id="UP000006622">
    <property type="component" value="Chromosome"/>
</dbReference>
<dbReference type="PANTHER" id="PTHR11730">
    <property type="entry name" value="AMMONIUM TRANSPORTER"/>
    <property type="match status" value="1"/>
</dbReference>
<gene>
    <name evidence="11" type="ordered locus">Mzhil_1848</name>
</gene>
<keyword evidence="12" id="KW-1185">Reference proteome</keyword>
<dbReference type="InterPro" id="IPR001905">
    <property type="entry name" value="Ammonium_transpt"/>
</dbReference>
<comment type="function">
    <text evidence="8">Involved in the uptake of ammonium/ammonia (NH(4)(+)/NH(3)). Transport is electrogenic.</text>
</comment>
<dbReference type="GO" id="GO:0097272">
    <property type="term" value="P:ammonium homeostasis"/>
    <property type="evidence" value="ECO:0007669"/>
    <property type="project" value="TreeGrafter"/>
</dbReference>
<evidence type="ECO:0000256" key="2">
    <source>
        <dbReference type="ARBA" id="ARBA00005887"/>
    </source>
</evidence>
<dbReference type="InterPro" id="IPR018047">
    <property type="entry name" value="Ammonium_transpt_CS"/>
</dbReference>
<dbReference type="InterPro" id="IPR029020">
    <property type="entry name" value="Ammonium/urea_transptr"/>
</dbReference>
<accession>F7XMD8</accession>
<dbReference type="SUPFAM" id="SSF111352">
    <property type="entry name" value="Ammonium transporter"/>
    <property type="match status" value="1"/>
</dbReference>
<comment type="similarity">
    <text evidence="2 9">Belongs to the ammonia transporter channel (TC 1.A.11.2) family.</text>
</comment>
<feature type="transmembrane region" description="Helical" evidence="9">
    <location>
        <begin position="217"/>
        <end position="234"/>
    </location>
</feature>
<dbReference type="STRING" id="679901.Mzhil_1848"/>
<evidence type="ECO:0000256" key="3">
    <source>
        <dbReference type="ARBA" id="ARBA00022448"/>
    </source>
</evidence>
<feature type="transmembrane region" description="Helical" evidence="9">
    <location>
        <begin position="90"/>
        <end position="115"/>
    </location>
</feature>
<dbReference type="PROSITE" id="PS01219">
    <property type="entry name" value="AMMONIUM_TRANSP"/>
    <property type="match status" value="1"/>
</dbReference>
<feature type="transmembrane region" description="Helical" evidence="9">
    <location>
        <begin position="246"/>
        <end position="266"/>
    </location>
</feature>
<proteinExistence type="inferred from homology"/>
<dbReference type="EMBL" id="CP002101">
    <property type="protein sequence ID" value="AEH61683.1"/>
    <property type="molecule type" value="Genomic_DNA"/>
</dbReference>
<comment type="subcellular location">
    <subcellularLocation>
        <location evidence="9">Cell membrane</location>
        <topology evidence="9">Multi-pass membrane protein</topology>
    </subcellularLocation>
    <subcellularLocation>
        <location evidence="1">Membrane</location>
        <topology evidence="1">Multi-pass membrane protein</topology>
    </subcellularLocation>
</comment>
<feature type="transmembrane region" description="Helical" evidence="9">
    <location>
        <begin position="49"/>
        <end position="69"/>
    </location>
</feature>
<dbReference type="NCBIfam" id="TIGR00836">
    <property type="entry name" value="amt"/>
    <property type="match status" value="1"/>
</dbReference>
<protein>
    <recommendedName>
        <fullName evidence="9">Ammonium transporter</fullName>
    </recommendedName>
</protein>
<feature type="transmembrane region" description="Helical" evidence="9">
    <location>
        <begin position="278"/>
        <end position="303"/>
    </location>
</feature>
<dbReference type="Pfam" id="PF00909">
    <property type="entry name" value="Ammonium_transp"/>
    <property type="match status" value="1"/>
</dbReference>
<keyword evidence="5 9" id="KW-1133">Transmembrane helix</keyword>
<feature type="transmembrane region" description="Helical" evidence="9">
    <location>
        <begin position="331"/>
        <end position="351"/>
    </location>
</feature>
<keyword evidence="4 9" id="KW-0812">Transmembrane</keyword>
<dbReference type="HOGENOM" id="CLU_000445_33_1_2"/>
<dbReference type="Gene3D" id="1.10.3430.10">
    <property type="entry name" value="Ammonium transporter AmtB like domains"/>
    <property type="match status" value="1"/>
</dbReference>
<evidence type="ECO:0000313" key="12">
    <source>
        <dbReference type="Proteomes" id="UP000006622"/>
    </source>
</evidence>
<dbReference type="GO" id="GO:0008519">
    <property type="term" value="F:ammonium channel activity"/>
    <property type="evidence" value="ECO:0007669"/>
    <property type="project" value="InterPro"/>
</dbReference>
<evidence type="ECO:0000256" key="5">
    <source>
        <dbReference type="ARBA" id="ARBA00022989"/>
    </source>
</evidence>
<keyword evidence="6 9" id="KW-0472">Membrane</keyword>
<evidence type="ECO:0000313" key="11">
    <source>
        <dbReference type="EMBL" id="AEH61683.1"/>
    </source>
</evidence>
<dbReference type="GO" id="GO:0005886">
    <property type="term" value="C:plasma membrane"/>
    <property type="evidence" value="ECO:0007669"/>
    <property type="project" value="UniProtKB-SubCell"/>
</dbReference>
<name>F7XMD8_METZD</name>
<evidence type="ECO:0000256" key="1">
    <source>
        <dbReference type="ARBA" id="ARBA00004141"/>
    </source>
</evidence>
<feature type="transmembrane region" description="Helical" evidence="9">
    <location>
        <begin position="413"/>
        <end position="435"/>
    </location>
</feature>
<reference evidence="11 12" key="1">
    <citation type="submission" date="2010-07" db="EMBL/GenBank/DDBJ databases">
        <title>The complete genome of Methanosalsum zhilinae DSM 4017.</title>
        <authorList>
            <consortium name="US DOE Joint Genome Institute (JGI-PGF)"/>
            <person name="Lucas S."/>
            <person name="Copeland A."/>
            <person name="Lapidus A."/>
            <person name="Glavina del Rio T."/>
            <person name="Dalin E."/>
            <person name="Tice H."/>
            <person name="Bruce D."/>
            <person name="Goodwin L."/>
            <person name="Pitluck S."/>
            <person name="Kyrpides N."/>
            <person name="Mavromatis K."/>
            <person name="Ovchinnikova G."/>
            <person name="Daligault H."/>
            <person name="Detter J.C."/>
            <person name="Han C."/>
            <person name="Tapia R."/>
            <person name="Larimer F."/>
            <person name="Land M."/>
            <person name="Hauser L."/>
            <person name="Markowitz V."/>
            <person name="Cheng J.-F."/>
            <person name="Hugenholtz P."/>
            <person name="Woyke T."/>
            <person name="Wu D."/>
            <person name="Spring S."/>
            <person name="Schueler E."/>
            <person name="Brambilla E."/>
            <person name="Klenk H.-P."/>
            <person name="Eisen J.A."/>
        </authorList>
    </citation>
    <scope>NUCLEOTIDE SEQUENCE [LARGE SCALE GENOMIC DNA]</scope>
    <source>
        <strain evidence="12">DSM 4017 / NBRC 107636 / OCM 62 / WeN5</strain>
    </source>
</reference>
<feature type="transmembrane region" description="Helical" evidence="9">
    <location>
        <begin position="372"/>
        <end position="393"/>
    </location>
</feature>
<dbReference type="InterPro" id="IPR024041">
    <property type="entry name" value="NH4_transpt_AmtB-like_dom"/>
</dbReference>
<sequence length="475" mass="49919" precursor="true">MIEHLKLNYISKTGIVMLAVVVVCLLLTVPVSAADIDETTESIANLETALTFVWIILAGAIVFFMHAGFSLVEAGLTRTKNTANILMKNLITISLGVVIYWLVGWGIMYGASAYGLVGTDQFLLSGADNSLWNSWWFQMVFAATGATIVSGTMAERTTLKGYLAFTILMVAFIYPIHGHWVWGDGEISILAGSASPLVMAVGAGLHDFAGSGVVHSIGGYAALAGAMVVGARLGKFRNGEPMVIPGHNLTFAFLGTLILAFGWVGFNGGSTLDANDAYMNLVIVNTFLSGAAGALTVLLITWFKTGKPDPSLTANGLLAGLVSITAPCGSVANWSALVIGIIGGIILYAGVMFNENVLKVDDPVGAISVHGYAGSWGLLSVGIFSIGMGNGILADAVYAAEGVGLIYGGFSQFAIQLIGVVVSIVWAFGLSYILFRIIDSLIGLRVSETEEIEGLDIGEHGVRAYPEFILESGDR</sequence>
<keyword evidence="3 9" id="KW-0813">Transport</keyword>
<evidence type="ECO:0000256" key="9">
    <source>
        <dbReference type="RuleBase" id="RU362002"/>
    </source>
</evidence>
<feature type="transmembrane region" description="Helical" evidence="9">
    <location>
        <begin position="161"/>
        <end position="181"/>
    </location>
</feature>
<keyword evidence="7 9" id="KW-0924">Ammonia transport</keyword>
<evidence type="ECO:0000259" key="10">
    <source>
        <dbReference type="Pfam" id="PF00909"/>
    </source>
</evidence>
<dbReference type="OrthoDB" id="10960at2157"/>
<evidence type="ECO:0000256" key="8">
    <source>
        <dbReference type="ARBA" id="ARBA00045370"/>
    </source>
</evidence>
<organism evidence="11 12">
    <name type="scientific">Methanosalsum zhilinae (strain DSM 4017 / NBRC 107636 / OCM 62 / WeN5)</name>
    <name type="common">Methanohalophilus zhilinae</name>
    <dbReference type="NCBI Taxonomy" id="679901"/>
    <lineage>
        <taxon>Archaea</taxon>
        <taxon>Methanobacteriati</taxon>
        <taxon>Methanobacteriota</taxon>
        <taxon>Stenosarchaea group</taxon>
        <taxon>Methanomicrobia</taxon>
        <taxon>Methanosarcinales</taxon>
        <taxon>Methanosarcinaceae</taxon>
        <taxon>Methanosalsum</taxon>
    </lineage>
</organism>
<feature type="transmembrane region" description="Helical" evidence="9">
    <location>
        <begin position="135"/>
        <end position="154"/>
    </location>
</feature>
<dbReference type="PANTHER" id="PTHR11730:SF6">
    <property type="entry name" value="AMMONIUM TRANSPORTER"/>
    <property type="match status" value="1"/>
</dbReference>
<evidence type="ECO:0000256" key="4">
    <source>
        <dbReference type="ARBA" id="ARBA00022692"/>
    </source>
</evidence>
<evidence type="ECO:0000256" key="6">
    <source>
        <dbReference type="ARBA" id="ARBA00023136"/>
    </source>
</evidence>
<dbReference type="KEGG" id="mzh:Mzhil_1848"/>
<dbReference type="AlphaFoldDB" id="F7XMD8"/>
<evidence type="ECO:0000256" key="7">
    <source>
        <dbReference type="ARBA" id="ARBA00023177"/>
    </source>
</evidence>